<dbReference type="SUPFAM" id="SSF56112">
    <property type="entry name" value="Protein kinase-like (PK-like)"/>
    <property type="match status" value="1"/>
</dbReference>
<dbReference type="InterPro" id="IPR011009">
    <property type="entry name" value="Kinase-like_dom_sf"/>
</dbReference>
<keyword evidence="3" id="KW-0808">Transferase</keyword>
<dbReference type="SMART" id="SM00220">
    <property type="entry name" value="S_TKc"/>
    <property type="match status" value="1"/>
</dbReference>
<evidence type="ECO:0000256" key="4">
    <source>
        <dbReference type="ARBA" id="ARBA00022741"/>
    </source>
</evidence>
<evidence type="ECO:0000256" key="1">
    <source>
        <dbReference type="ARBA" id="ARBA00012513"/>
    </source>
</evidence>
<dbReference type="STRING" id="1450537.A0A395HUK3"/>
<evidence type="ECO:0000313" key="11">
    <source>
        <dbReference type="Proteomes" id="UP000248961"/>
    </source>
</evidence>
<dbReference type="PROSITE" id="PS50011">
    <property type="entry name" value="PROTEIN_KINASE_DOM"/>
    <property type="match status" value="1"/>
</dbReference>
<dbReference type="Proteomes" id="UP000248961">
    <property type="component" value="Unassembled WGS sequence"/>
</dbReference>
<evidence type="ECO:0000256" key="2">
    <source>
        <dbReference type="ARBA" id="ARBA00022527"/>
    </source>
</evidence>
<keyword evidence="5 10" id="KW-0418">Kinase</keyword>
<reference evidence="10 11" key="1">
    <citation type="submission" date="2018-02" db="EMBL/GenBank/DDBJ databases">
        <title>The genomes of Aspergillus section Nigri reveals drivers in fungal speciation.</title>
        <authorList>
            <consortium name="DOE Joint Genome Institute"/>
            <person name="Vesth T.C."/>
            <person name="Nybo J."/>
            <person name="Theobald S."/>
            <person name="Brandl J."/>
            <person name="Frisvad J.C."/>
            <person name="Nielsen K.F."/>
            <person name="Lyhne E.K."/>
            <person name="Kogle M.E."/>
            <person name="Kuo A."/>
            <person name="Riley R."/>
            <person name="Clum A."/>
            <person name="Nolan M."/>
            <person name="Lipzen A."/>
            <person name="Salamov A."/>
            <person name="Henrissat B."/>
            <person name="Wiebenga A."/>
            <person name="De vries R.P."/>
            <person name="Grigoriev I.V."/>
            <person name="Mortensen U.H."/>
            <person name="Andersen M.R."/>
            <person name="Baker S.E."/>
        </authorList>
    </citation>
    <scope>NUCLEOTIDE SEQUENCE [LARGE SCALE GENOMIC DNA]</scope>
    <source>
        <strain evidence="10 11">CBS 101889</strain>
    </source>
</reference>
<evidence type="ECO:0000313" key="10">
    <source>
        <dbReference type="EMBL" id="RAL11199.1"/>
    </source>
</evidence>
<dbReference type="OrthoDB" id="5979581at2759"/>
<dbReference type="InterPro" id="IPR000719">
    <property type="entry name" value="Prot_kinase_dom"/>
</dbReference>
<dbReference type="Gene3D" id="3.30.200.20">
    <property type="entry name" value="Phosphorylase Kinase, domain 1"/>
    <property type="match status" value="1"/>
</dbReference>
<dbReference type="InterPro" id="IPR051334">
    <property type="entry name" value="SRPK"/>
</dbReference>
<keyword evidence="6" id="KW-0067">ATP-binding</keyword>
<evidence type="ECO:0000256" key="5">
    <source>
        <dbReference type="ARBA" id="ARBA00022777"/>
    </source>
</evidence>
<evidence type="ECO:0000256" key="8">
    <source>
        <dbReference type="ARBA" id="ARBA00048679"/>
    </source>
</evidence>
<dbReference type="GO" id="GO:0005737">
    <property type="term" value="C:cytoplasm"/>
    <property type="evidence" value="ECO:0007669"/>
    <property type="project" value="TreeGrafter"/>
</dbReference>
<dbReference type="GO" id="GO:0050684">
    <property type="term" value="P:regulation of mRNA processing"/>
    <property type="evidence" value="ECO:0007669"/>
    <property type="project" value="TreeGrafter"/>
</dbReference>
<dbReference type="VEuPathDB" id="FungiDB:BO97DRAFT_471223"/>
<comment type="catalytic activity">
    <reaction evidence="8">
        <text>L-seryl-[protein] + ATP = O-phospho-L-seryl-[protein] + ADP + H(+)</text>
        <dbReference type="Rhea" id="RHEA:17989"/>
        <dbReference type="Rhea" id="RHEA-COMP:9863"/>
        <dbReference type="Rhea" id="RHEA-COMP:11604"/>
        <dbReference type="ChEBI" id="CHEBI:15378"/>
        <dbReference type="ChEBI" id="CHEBI:29999"/>
        <dbReference type="ChEBI" id="CHEBI:30616"/>
        <dbReference type="ChEBI" id="CHEBI:83421"/>
        <dbReference type="ChEBI" id="CHEBI:456216"/>
        <dbReference type="EC" id="2.7.11.1"/>
    </reaction>
</comment>
<dbReference type="Pfam" id="PF00069">
    <property type="entry name" value="Pkinase"/>
    <property type="match status" value="1"/>
</dbReference>
<evidence type="ECO:0000256" key="7">
    <source>
        <dbReference type="ARBA" id="ARBA00047899"/>
    </source>
</evidence>
<evidence type="ECO:0000259" key="9">
    <source>
        <dbReference type="PROSITE" id="PS50011"/>
    </source>
</evidence>
<dbReference type="PROSITE" id="PS00108">
    <property type="entry name" value="PROTEIN_KINASE_ST"/>
    <property type="match status" value="1"/>
</dbReference>
<accession>A0A395HUK3</accession>
<dbReference type="GO" id="GO:0004674">
    <property type="term" value="F:protein serine/threonine kinase activity"/>
    <property type="evidence" value="ECO:0007669"/>
    <property type="project" value="UniProtKB-KW"/>
</dbReference>
<gene>
    <name evidence="10" type="ORF">BO97DRAFT_471223</name>
</gene>
<dbReference type="GO" id="GO:0005524">
    <property type="term" value="F:ATP binding"/>
    <property type="evidence" value="ECO:0007669"/>
    <property type="project" value="UniProtKB-KW"/>
</dbReference>
<dbReference type="GeneID" id="37204318"/>
<keyword evidence="2" id="KW-0723">Serine/threonine-protein kinase</keyword>
<feature type="domain" description="Protein kinase" evidence="9">
    <location>
        <begin position="25"/>
        <end position="363"/>
    </location>
</feature>
<dbReference type="EC" id="2.7.11.1" evidence="1"/>
<dbReference type="Gene3D" id="1.10.510.10">
    <property type="entry name" value="Transferase(Phosphotransferase) domain 1"/>
    <property type="match status" value="1"/>
</dbReference>
<dbReference type="RefSeq" id="XP_025550353.1">
    <property type="nucleotide sequence ID" value="XM_025700029.1"/>
</dbReference>
<dbReference type="AlphaFoldDB" id="A0A395HUK3"/>
<name>A0A395HUK3_ASPHC</name>
<dbReference type="GO" id="GO:0000245">
    <property type="term" value="P:spliceosomal complex assembly"/>
    <property type="evidence" value="ECO:0007669"/>
    <property type="project" value="TreeGrafter"/>
</dbReference>
<sequence length="373" mass="42571">MPTQPDETGPDPQRVNTNQILNSRHQLLEKRGAGRYSTVWLARDQKESSYVAIKILTSGCYGSDHDIFELEILRHLRQANPNHPGHRHIPILLDDFTHEDPDGHHVCLVLEPMAEDLNSFSFFFEGVKIPSQIMKRITRQLLLALDYAHTAGVIHTDIKPDNIMIRLRDPSVIEKYLSPPRSLSLGEENFNDRSEFIQVQVVLGDWGSASWVYRHLTDWIQPTLLRAPEVMLGAEWGTGVDIWNLGALLPELLDAIRLFNGRAERGRGGYMMKHHLEEIEALFGVPPTWLLEKGDQEIEIVWRYFDEGGRIRDPVERPLKLGMWVEVIDGAEKAEYLDLLRGVLMIDPVRRRSARELLGMAWLAGEGIASDDL</sequence>
<evidence type="ECO:0000256" key="3">
    <source>
        <dbReference type="ARBA" id="ARBA00022679"/>
    </source>
</evidence>
<dbReference type="PANTHER" id="PTHR47634:SF9">
    <property type="entry name" value="PROTEIN KINASE DOMAIN-CONTAINING PROTEIN-RELATED"/>
    <property type="match status" value="1"/>
</dbReference>
<organism evidence="10 11">
    <name type="scientific">Aspergillus homomorphus (strain CBS 101889)</name>
    <dbReference type="NCBI Taxonomy" id="1450537"/>
    <lineage>
        <taxon>Eukaryota</taxon>
        <taxon>Fungi</taxon>
        <taxon>Dikarya</taxon>
        <taxon>Ascomycota</taxon>
        <taxon>Pezizomycotina</taxon>
        <taxon>Eurotiomycetes</taxon>
        <taxon>Eurotiomycetidae</taxon>
        <taxon>Eurotiales</taxon>
        <taxon>Aspergillaceae</taxon>
        <taxon>Aspergillus</taxon>
        <taxon>Aspergillus subgen. Circumdati</taxon>
    </lineage>
</organism>
<dbReference type="GO" id="GO:0005634">
    <property type="term" value="C:nucleus"/>
    <property type="evidence" value="ECO:0007669"/>
    <property type="project" value="TreeGrafter"/>
</dbReference>
<protein>
    <recommendedName>
        <fullName evidence="1">non-specific serine/threonine protein kinase</fullName>
        <ecNumber evidence="1">2.7.11.1</ecNumber>
    </recommendedName>
</protein>
<comment type="catalytic activity">
    <reaction evidence="7">
        <text>L-threonyl-[protein] + ATP = O-phospho-L-threonyl-[protein] + ADP + H(+)</text>
        <dbReference type="Rhea" id="RHEA:46608"/>
        <dbReference type="Rhea" id="RHEA-COMP:11060"/>
        <dbReference type="Rhea" id="RHEA-COMP:11605"/>
        <dbReference type="ChEBI" id="CHEBI:15378"/>
        <dbReference type="ChEBI" id="CHEBI:30013"/>
        <dbReference type="ChEBI" id="CHEBI:30616"/>
        <dbReference type="ChEBI" id="CHEBI:61977"/>
        <dbReference type="ChEBI" id="CHEBI:456216"/>
        <dbReference type="EC" id="2.7.11.1"/>
    </reaction>
</comment>
<dbReference type="EMBL" id="KZ824290">
    <property type="protein sequence ID" value="RAL11199.1"/>
    <property type="molecule type" value="Genomic_DNA"/>
</dbReference>
<keyword evidence="11" id="KW-1185">Reference proteome</keyword>
<evidence type="ECO:0000256" key="6">
    <source>
        <dbReference type="ARBA" id="ARBA00022840"/>
    </source>
</evidence>
<dbReference type="PANTHER" id="PTHR47634">
    <property type="entry name" value="PROTEIN KINASE DOMAIN-CONTAINING PROTEIN-RELATED"/>
    <property type="match status" value="1"/>
</dbReference>
<dbReference type="InterPro" id="IPR008271">
    <property type="entry name" value="Ser/Thr_kinase_AS"/>
</dbReference>
<keyword evidence="4" id="KW-0547">Nucleotide-binding</keyword>
<proteinExistence type="predicted"/>